<reference evidence="2 3" key="1">
    <citation type="submission" date="2019-03" db="EMBL/GenBank/DDBJ databases">
        <title>Diversity of the mouse oral microbiome.</title>
        <authorList>
            <person name="Joseph S."/>
            <person name="Aduse-Opoku J."/>
            <person name="Curtis M."/>
            <person name="Wade W."/>
            <person name="Hashim A."/>
        </authorList>
    </citation>
    <scope>NUCLEOTIDE SEQUENCE [LARGE SCALE GENOMIC DNA]</scope>
    <source>
        <strain evidence="2 3">WT12</strain>
    </source>
</reference>
<comment type="caution">
    <text evidence="2">The sequence shown here is derived from an EMBL/GenBank/DDBJ whole genome shotgun (WGS) entry which is preliminary data.</text>
</comment>
<protein>
    <recommendedName>
        <fullName evidence="1">Type I restriction enzyme R protein C-terminal domain-containing protein</fullName>
    </recommendedName>
</protein>
<dbReference type="Pfam" id="PF12008">
    <property type="entry name" value="EcoR124_C"/>
    <property type="match status" value="1"/>
</dbReference>
<evidence type="ECO:0000259" key="1">
    <source>
        <dbReference type="Pfam" id="PF12008"/>
    </source>
</evidence>
<gene>
    <name evidence="2" type="ORF">E4T80_10285</name>
</gene>
<accession>A0A4Y9JV01</accession>
<feature type="domain" description="Type I restriction enzyme R protein C-terminal" evidence="1">
    <location>
        <begin position="1"/>
        <end position="66"/>
    </location>
</feature>
<sequence>MIDKEHLNPEATHQFVNSAFENGVFSEAGTLIDKVLPPMSHFAPDNQRSRKRQTVLAKLNGFFERFLGI</sequence>
<dbReference type="EMBL" id="SPPA01000025">
    <property type="protein sequence ID" value="TFV08337.1"/>
    <property type="molecule type" value="Genomic_DNA"/>
</dbReference>
<evidence type="ECO:0000313" key="3">
    <source>
        <dbReference type="Proteomes" id="UP000297396"/>
    </source>
</evidence>
<name>A0A4Y9JV01_9PAST</name>
<dbReference type="Proteomes" id="UP000297396">
    <property type="component" value="Unassembled WGS sequence"/>
</dbReference>
<proteinExistence type="predicted"/>
<dbReference type="InterPro" id="IPR022625">
    <property type="entry name" value="TypeI_RM_Rsu_C"/>
</dbReference>
<dbReference type="OrthoDB" id="9758243at2"/>
<evidence type="ECO:0000313" key="2">
    <source>
        <dbReference type="EMBL" id="TFV08337.1"/>
    </source>
</evidence>
<organism evidence="2 3">
    <name type="scientific">Muribacter muris</name>
    <dbReference type="NCBI Taxonomy" id="67855"/>
    <lineage>
        <taxon>Bacteria</taxon>
        <taxon>Pseudomonadati</taxon>
        <taxon>Pseudomonadota</taxon>
        <taxon>Gammaproteobacteria</taxon>
        <taxon>Pasteurellales</taxon>
        <taxon>Pasteurellaceae</taxon>
        <taxon>Muribacter</taxon>
    </lineage>
</organism>
<dbReference type="AlphaFoldDB" id="A0A4Y9JV01"/>